<dbReference type="AlphaFoldDB" id="A0A930BAD0"/>
<feature type="transmembrane region" description="Helical" evidence="7">
    <location>
        <begin position="295"/>
        <end position="318"/>
    </location>
</feature>
<feature type="transmembrane region" description="Helical" evidence="7">
    <location>
        <begin position="170"/>
        <end position="191"/>
    </location>
</feature>
<comment type="caution">
    <text evidence="8">The sequence shown here is derived from an EMBL/GenBank/DDBJ whole genome shotgun (WGS) entry which is preliminary data.</text>
</comment>
<feature type="transmembrane region" description="Helical" evidence="7">
    <location>
        <begin position="137"/>
        <end position="158"/>
    </location>
</feature>
<reference evidence="8" key="1">
    <citation type="submission" date="2020-04" db="EMBL/GenBank/DDBJ databases">
        <title>Deep metagenomics examines the oral microbiome during advanced dental caries in children, revealing novel taxa and co-occurrences with host molecules.</title>
        <authorList>
            <person name="Baker J.L."/>
            <person name="Morton J.T."/>
            <person name="Dinis M."/>
            <person name="Alvarez R."/>
            <person name="Tran N.C."/>
            <person name="Knight R."/>
            <person name="Edlund A."/>
        </authorList>
    </citation>
    <scope>NUCLEOTIDE SEQUENCE</scope>
    <source>
        <strain evidence="8">JCVI_32_bin.14</strain>
    </source>
</reference>
<protein>
    <submittedName>
        <fullName evidence="8">Uncharacterized protein</fullName>
    </submittedName>
</protein>
<dbReference type="PANTHER" id="PTHR36838:SF1">
    <property type="entry name" value="SLR1864 PROTEIN"/>
    <property type="match status" value="1"/>
</dbReference>
<dbReference type="Pfam" id="PF03547">
    <property type="entry name" value="Mem_trans"/>
    <property type="match status" value="1"/>
</dbReference>
<feature type="transmembrane region" description="Helical" evidence="7">
    <location>
        <begin position="95"/>
        <end position="117"/>
    </location>
</feature>
<dbReference type="GO" id="GO:0016020">
    <property type="term" value="C:membrane"/>
    <property type="evidence" value="ECO:0007669"/>
    <property type="project" value="UniProtKB-SubCell"/>
</dbReference>
<evidence type="ECO:0000256" key="2">
    <source>
        <dbReference type="ARBA" id="ARBA00022448"/>
    </source>
</evidence>
<keyword evidence="5 7" id="KW-1133">Transmembrane helix</keyword>
<dbReference type="PANTHER" id="PTHR36838">
    <property type="entry name" value="AUXIN EFFLUX CARRIER FAMILY PROTEIN"/>
    <property type="match status" value="1"/>
</dbReference>
<keyword evidence="6 7" id="KW-0472">Membrane</keyword>
<evidence type="ECO:0000256" key="3">
    <source>
        <dbReference type="ARBA" id="ARBA00022475"/>
    </source>
</evidence>
<evidence type="ECO:0000256" key="1">
    <source>
        <dbReference type="ARBA" id="ARBA00004141"/>
    </source>
</evidence>
<gene>
    <name evidence="8" type="ORF">HXL70_04610</name>
</gene>
<accession>A0A930BAD0</accession>
<feature type="transmembrane region" description="Helical" evidence="7">
    <location>
        <begin position="241"/>
        <end position="259"/>
    </location>
</feature>
<organism evidence="8 9">
    <name type="scientific">Dialister invisus</name>
    <dbReference type="NCBI Taxonomy" id="218538"/>
    <lineage>
        <taxon>Bacteria</taxon>
        <taxon>Bacillati</taxon>
        <taxon>Bacillota</taxon>
        <taxon>Negativicutes</taxon>
        <taxon>Veillonellales</taxon>
        <taxon>Veillonellaceae</taxon>
        <taxon>Dialister</taxon>
    </lineage>
</organism>
<evidence type="ECO:0000313" key="8">
    <source>
        <dbReference type="EMBL" id="MBF1129310.1"/>
    </source>
</evidence>
<feature type="transmembrane region" description="Helical" evidence="7">
    <location>
        <begin position="6"/>
        <end position="23"/>
    </location>
</feature>
<evidence type="ECO:0000256" key="4">
    <source>
        <dbReference type="ARBA" id="ARBA00022692"/>
    </source>
</evidence>
<keyword evidence="2" id="KW-0813">Transport</keyword>
<dbReference type="InterPro" id="IPR004776">
    <property type="entry name" value="Mem_transp_PIN-like"/>
</dbReference>
<comment type="subcellular location">
    <subcellularLocation>
        <location evidence="1">Membrane</location>
        <topology evidence="1">Multi-pass membrane protein</topology>
    </subcellularLocation>
</comment>
<keyword evidence="3" id="KW-1003">Cell membrane</keyword>
<sequence>MIFLQILWNDILPLIVFLAAGWFMDSKFKLDLNTYAKLVTRVVLPAFIFYSMYLYRPDAATAILLPAGIALLLADSAAAYLIAKALGFTGDEKNTFRALSTLSNAGQIGIALILMIFSHPPYASDGAAPYLDEARGAIVLLLILMNIAINTVGASLLGAKGNSLSSTVKFIISMPAVYAIFAAAAVRIGGIALEQTFLWPVLSHFTGAFIILTTITAGAQLHRTPIGRPDLFTIGTSINKLFLSPLIAFAIIMLAGVFTPVTAQVFFIYAAVPSSFSLILFAVDYNCCPHRVAKSILYSSAFGLVTLTCAIRLAQYLFPAGV</sequence>
<keyword evidence="4 7" id="KW-0812">Transmembrane</keyword>
<feature type="transmembrane region" description="Helical" evidence="7">
    <location>
        <begin position="197"/>
        <end position="221"/>
    </location>
</feature>
<dbReference type="GO" id="GO:0055085">
    <property type="term" value="P:transmembrane transport"/>
    <property type="evidence" value="ECO:0007669"/>
    <property type="project" value="InterPro"/>
</dbReference>
<name>A0A930BAD0_9FIRM</name>
<feature type="transmembrane region" description="Helical" evidence="7">
    <location>
        <begin position="265"/>
        <end position="283"/>
    </location>
</feature>
<evidence type="ECO:0000256" key="6">
    <source>
        <dbReference type="ARBA" id="ARBA00023136"/>
    </source>
</evidence>
<dbReference type="EMBL" id="JABZMK010000019">
    <property type="protein sequence ID" value="MBF1129310.1"/>
    <property type="molecule type" value="Genomic_DNA"/>
</dbReference>
<dbReference type="RefSeq" id="WP_273013680.1">
    <property type="nucleotide sequence ID" value="NZ_CATVTA010000005.1"/>
</dbReference>
<proteinExistence type="predicted"/>
<evidence type="ECO:0000313" key="9">
    <source>
        <dbReference type="Proteomes" id="UP000757890"/>
    </source>
</evidence>
<dbReference type="Proteomes" id="UP000757890">
    <property type="component" value="Unassembled WGS sequence"/>
</dbReference>
<evidence type="ECO:0000256" key="5">
    <source>
        <dbReference type="ARBA" id="ARBA00022989"/>
    </source>
</evidence>
<feature type="transmembrane region" description="Helical" evidence="7">
    <location>
        <begin position="59"/>
        <end position="83"/>
    </location>
</feature>
<evidence type="ECO:0000256" key="7">
    <source>
        <dbReference type="SAM" id="Phobius"/>
    </source>
</evidence>